<dbReference type="AlphaFoldDB" id="A0A9P4K189"/>
<name>A0A9P4K189_9PLEO</name>
<dbReference type="Proteomes" id="UP000800093">
    <property type="component" value="Unassembled WGS sequence"/>
</dbReference>
<keyword evidence="1" id="KW-0812">Transmembrane</keyword>
<keyword evidence="1" id="KW-1133">Transmembrane helix</keyword>
<evidence type="ECO:0000313" key="3">
    <source>
        <dbReference type="Proteomes" id="UP000800093"/>
    </source>
</evidence>
<feature type="transmembrane region" description="Helical" evidence="1">
    <location>
        <begin position="52"/>
        <end position="73"/>
    </location>
</feature>
<comment type="caution">
    <text evidence="2">The sequence shown here is derived from an EMBL/GenBank/DDBJ whole genome shotgun (WGS) entry which is preliminary data.</text>
</comment>
<dbReference type="EMBL" id="ML986734">
    <property type="protein sequence ID" value="KAF2258843.1"/>
    <property type="molecule type" value="Genomic_DNA"/>
</dbReference>
<organism evidence="2 3">
    <name type="scientific">Lojkania enalia</name>
    <dbReference type="NCBI Taxonomy" id="147567"/>
    <lineage>
        <taxon>Eukaryota</taxon>
        <taxon>Fungi</taxon>
        <taxon>Dikarya</taxon>
        <taxon>Ascomycota</taxon>
        <taxon>Pezizomycotina</taxon>
        <taxon>Dothideomycetes</taxon>
        <taxon>Pleosporomycetidae</taxon>
        <taxon>Pleosporales</taxon>
        <taxon>Pleosporales incertae sedis</taxon>
        <taxon>Lojkania</taxon>
    </lineage>
</organism>
<protein>
    <submittedName>
        <fullName evidence="2">Uncharacterized protein</fullName>
    </submittedName>
</protein>
<gene>
    <name evidence="2" type="ORF">CC78DRAFT_586626</name>
</gene>
<evidence type="ECO:0000313" key="2">
    <source>
        <dbReference type="EMBL" id="KAF2258843.1"/>
    </source>
</evidence>
<accession>A0A9P4K189</accession>
<keyword evidence="3" id="KW-1185">Reference proteome</keyword>
<evidence type="ECO:0000256" key="1">
    <source>
        <dbReference type="SAM" id="Phobius"/>
    </source>
</evidence>
<sequence>MKQPSVSSPIPKLKFNRSLSILQLSSTKPKRPSTSHSDSELDLLLLLKQNSFTMRFIITIAITIAAAFAAPAAEPVAHPDANADSSVINPEACCL</sequence>
<keyword evidence="1" id="KW-0472">Membrane</keyword>
<proteinExistence type="predicted"/>
<reference evidence="3" key="1">
    <citation type="journal article" date="2020" name="Stud. Mycol.">
        <title>101 Dothideomycetes genomes: A test case for predicting lifestyles and emergence of pathogens.</title>
        <authorList>
            <person name="Haridas S."/>
            <person name="Albert R."/>
            <person name="Binder M."/>
            <person name="Bloem J."/>
            <person name="LaButti K."/>
            <person name="Salamov A."/>
            <person name="Andreopoulos B."/>
            <person name="Baker S."/>
            <person name="Barry K."/>
            <person name="Bills G."/>
            <person name="Bluhm B."/>
            <person name="Cannon C."/>
            <person name="Castanera R."/>
            <person name="Culley D."/>
            <person name="Daum C."/>
            <person name="Ezra D."/>
            <person name="Gonzalez J."/>
            <person name="Henrissat B."/>
            <person name="Kuo A."/>
            <person name="Liang C."/>
            <person name="Lipzen A."/>
            <person name="Lutzoni F."/>
            <person name="Magnuson J."/>
            <person name="Mondo S."/>
            <person name="Nolan M."/>
            <person name="Ohm R."/>
            <person name="Pangilinan J."/>
            <person name="Park H.-J."/>
            <person name="Ramirez L."/>
            <person name="Alfaro M."/>
            <person name="Sun H."/>
            <person name="Tritt A."/>
            <person name="Yoshinaga Y."/>
            <person name="Zwiers L.-H."/>
            <person name="Turgeon B."/>
            <person name="Goodwin S."/>
            <person name="Spatafora J."/>
            <person name="Crous P."/>
            <person name="Grigoriev I."/>
        </authorList>
    </citation>
    <scope>NUCLEOTIDE SEQUENCE [LARGE SCALE GENOMIC DNA]</scope>
    <source>
        <strain evidence="3">CBS 304.66</strain>
    </source>
</reference>